<accession>A0A6L3B654</accession>
<comment type="caution">
    <text evidence="2">The sequence shown here is derived from an EMBL/GenBank/DDBJ whole genome shotgun (WGS) entry which is preliminary data.</text>
</comment>
<organism evidence="2 3">
    <name type="scientific">Azospirillum brasilense</name>
    <dbReference type="NCBI Taxonomy" id="192"/>
    <lineage>
        <taxon>Bacteria</taxon>
        <taxon>Pseudomonadati</taxon>
        <taxon>Pseudomonadota</taxon>
        <taxon>Alphaproteobacteria</taxon>
        <taxon>Rhodospirillales</taxon>
        <taxon>Azospirillaceae</taxon>
        <taxon>Azospirillum</taxon>
    </lineage>
</organism>
<proteinExistence type="predicted"/>
<dbReference type="RefSeq" id="WP_149163188.1">
    <property type="nucleotide sequence ID" value="NZ_QOKV01000001.1"/>
</dbReference>
<protein>
    <submittedName>
        <fullName evidence="2">Uncharacterized protein</fullName>
    </submittedName>
</protein>
<reference evidence="2 3" key="1">
    <citation type="submission" date="2018-07" db="EMBL/GenBank/DDBJ databases">
        <title>Genome sequence of Roseomonas fauriae ATCC 49958.</title>
        <authorList>
            <person name="Sant'Anna F.H."/>
            <person name="Baldani J.I."/>
            <person name="Zilli J.E."/>
            <person name="Reis V.M."/>
            <person name="Hartmann A."/>
            <person name="Cruz L."/>
            <person name="de Souza E.M."/>
            <person name="de Oliveira Pedrosa F."/>
            <person name="Passaglia L.M.P."/>
        </authorList>
    </citation>
    <scope>NUCLEOTIDE SEQUENCE [LARGE SCALE GENOMIC DNA]</scope>
    <source>
        <strain evidence="2 3">ATCC 49958</strain>
    </source>
</reference>
<gene>
    <name evidence="2" type="ORF">DS837_01810</name>
</gene>
<evidence type="ECO:0000313" key="3">
    <source>
        <dbReference type="Proteomes" id="UP000476837"/>
    </source>
</evidence>
<evidence type="ECO:0000256" key="1">
    <source>
        <dbReference type="SAM" id="MobiDB-lite"/>
    </source>
</evidence>
<name>A0A6L3B654_AZOBR</name>
<dbReference type="EMBL" id="QOKV01000001">
    <property type="protein sequence ID" value="KAA0688488.1"/>
    <property type="molecule type" value="Genomic_DNA"/>
</dbReference>
<sequence>MDDGYQKRRDELVAGLQAIEAIRAGRASGPAPSILDQLPPGPAPEEPRQHDAHLFARLQDRARRETAELTAEHERNLAAIARLRFDHAQRNGERPFGVVEGGIAQ</sequence>
<evidence type="ECO:0000313" key="2">
    <source>
        <dbReference type="EMBL" id="KAA0688488.1"/>
    </source>
</evidence>
<dbReference type="AlphaFoldDB" id="A0A6L3B654"/>
<feature type="region of interest" description="Disordered" evidence="1">
    <location>
        <begin position="25"/>
        <end position="48"/>
    </location>
</feature>
<dbReference type="Proteomes" id="UP000476837">
    <property type="component" value="Unassembled WGS sequence"/>
</dbReference>